<dbReference type="NCBIfam" id="TIGR02595">
    <property type="entry name" value="PEP_CTERM"/>
    <property type="match status" value="1"/>
</dbReference>
<evidence type="ECO:0000313" key="3">
    <source>
        <dbReference type="Proteomes" id="UP000295361"/>
    </source>
</evidence>
<dbReference type="RefSeq" id="WP_133703990.1">
    <property type="nucleotide sequence ID" value="NZ_SNXS01000017.1"/>
</dbReference>
<sequence>MHAISHSFGRIALVVGAGLVFSLGVSTAAAQTQSVTFEEFTQSLEPIYTRPVAGMTGDWSVTKYILNGSVYHWTDFHVKLQTMNPAGAWVDSPEGDGISFGQPTPFDEWLKSVKVDINGVFVGGWHVDRTNQPVDKLDFFFDTFVIQPGQTLSLHFDMKDFGSNTWRLVQVPTIPEPQTYALLLLGLAGVGLVVRRSKT</sequence>
<organism evidence="2 3">
    <name type="scientific">Roseateles toxinivorans</name>
    <dbReference type="NCBI Taxonomy" id="270368"/>
    <lineage>
        <taxon>Bacteria</taxon>
        <taxon>Pseudomonadati</taxon>
        <taxon>Pseudomonadota</taxon>
        <taxon>Betaproteobacteria</taxon>
        <taxon>Burkholderiales</taxon>
        <taxon>Sphaerotilaceae</taxon>
        <taxon>Roseateles</taxon>
    </lineage>
</organism>
<gene>
    <name evidence="2" type="ORF">DES47_11711</name>
</gene>
<proteinExistence type="predicted"/>
<dbReference type="InParanoid" id="A0A4R6QCW6"/>
<accession>A0A4R6QCW6</accession>
<dbReference type="Pfam" id="PF07589">
    <property type="entry name" value="PEP-CTERM"/>
    <property type="match status" value="1"/>
</dbReference>
<evidence type="ECO:0000259" key="1">
    <source>
        <dbReference type="Pfam" id="PF07589"/>
    </source>
</evidence>
<reference evidence="2 3" key="1">
    <citation type="submission" date="2019-03" db="EMBL/GenBank/DDBJ databases">
        <title>Genomic Encyclopedia of Type Strains, Phase IV (KMG-IV): sequencing the most valuable type-strain genomes for metagenomic binning, comparative biology and taxonomic classification.</title>
        <authorList>
            <person name="Goeker M."/>
        </authorList>
    </citation>
    <scope>NUCLEOTIDE SEQUENCE [LARGE SCALE GENOMIC DNA]</scope>
    <source>
        <strain evidence="2 3">DSM 16998</strain>
    </source>
</reference>
<evidence type="ECO:0000313" key="2">
    <source>
        <dbReference type="EMBL" id="TDP59693.1"/>
    </source>
</evidence>
<dbReference type="Proteomes" id="UP000295361">
    <property type="component" value="Unassembled WGS sequence"/>
</dbReference>
<feature type="domain" description="Ice-binding protein C-terminal" evidence="1">
    <location>
        <begin position="173"/>
        <end position="196"/>
    </location>
</feature>
<dbReference type="OrthoDB" id="7346262at2"/>
<keyword evidence="3" id="KW-1185">Reference proteome</keyword>
<comment type="caution">
    <text evidence="2">The sequence shown here is derived from an EMBL/GenBank/DDBJ whole genome shotgun (WGS) entry which is preliminary data.</text>
</comment>
<dbReference type="InterPro" id="IPR013424">
    <property type="entry name" value="Ice-binding_C"/>
</dbReference>
<name>A0A4R6QCW6_9BURK</name>
<protein>
    <submittedName>
        <fullName evidence="2">Putative secreted protein with PEP-CTERM sorting signal</fullName>
    </submittedName>
</protein>
<dbReference type="AlphaFoldDB" id="A0A4R6QCW6"/>
<dbReference type="EMBL" id="SNXS01000017">
    <property type="protein sequence ID" value="TDP59693.1"/>
    <property type="molecule type" value="Genomic_DNA"/>
</dbReference>